<sequence length="227" mass="26525">MKLKNLLTIFLLIIGINTLASDLSNKEKTVLVLEKAFNKNQDRSVLKYVNDKKYIQHNLQAANGKNGLVGYLDYLKGKDIETKVIRVFEDNNYVVAQSLSRYENSYSHIIDIFRFENGLMVEHWDNIESIKNKDLINNFPTTIKDIEKTKSNKDIVKKHIKNKKYGRNHLLLGQGEFVLAVNETNSIDKEIALYELFFVKRNKIEKSWKIKEEILPKDKWQNSNGKF</sequence>
<gene>
    <name evidence="1" type="ORF">NJU99_00035</name>
</gene>
<dbReference type="SUPFAM" id="SSF54427">
    <property type="entry name" value="NTF2-like"/>
    <property type="match status" value="1"/>
</dbReference>
<evidence type="ECO:0008006" key="3">
    <source>
        <dbReference type="Google" id="ProtNLM"/>
    </source>
</evidence>
<dbReference type="Gene3D" id="3.10.450.50">
    <property type="match status" value="1"/>
</dbReference>
<protein>
    <recommendedName>
        <fullName evidence="3">SnoaL-like domain-containing protein</fullName>
    </recommendedName>
</protein>
<evidence type="ECO:0000313" key="2">
    <source>
        <dbReference type="Proteomes" id="UP001060012"/>
    </source>
</evidence>
<keyword evidence="2" id="KW-1185">Reference proteome</keyword>
<dbReference type="InterPro" id="IPR032710">
    <property type="entry name" value="NTF2-like_dom_sf"/>
</dbReference>
<name>A0ABY5E437_9BACT</name>
<proteinExistence type="predicted"/>
<accession>A0ABY5E437</accession>
<dbReference type="EMBL" id="CP100595">
    <property type="protein sequence ID" value="UTJ06516.1"/>
    <property type="molecule type" value="Genomic_DNA"/>
</dbReference>
<dbReference type="Proteomes" id="UP001060012">
    <property type="component" value="Chromosome"/>
</dbReference>
<evidence type="ECO:0000313" key="1">
    <source>
        <dbReference type="EMBL" id="UTJ06516.1"/>
    </source>
</evidence>
<reference evidence="1" key="1">
    <citation type="submission" date="2022-07" db="EMBL/GenBank/DDBJ databases">
        <title>Arcobacter roscoffensis sp. nov., a marine bacterium isolated from coastal seawater collected from Roscoff, France.</title>
        <authorList>
            <person name="Pascual J."/>
            <person name="Lepeaux C."/>
            <person name="Methner A."/>
            <person name="Overmann J."/>
        </authorList>
    </citation>
    <scope>NUCLEOTIDE SEQUENCE</scope>
    <source>
        <strain evidence="1">ARW1-2F2</strain>
    </source>
</reference>
<organism evidence="1 2">
    <name type="scientific">Arcobacter roscoffensis</name>
    <dbReference type="NCBI Taxonomy" id="2961520"/>
    <lineage>
        <taxon>Bacteria</taxon>
        <taxon>Pseudomonadati</taxon>
        <taxon>Campylobacterota</taxon>
        <taxon>Epsilonproteobacteria</taxon>
        <taxon>Campylobacterales</taxon>
        <taxon>Arcobacteraceae</taxon>
        <taxon>Arcobacter</taxon>
    </lineage>
</organism>
<dbReference type="RefSeq" id="WP_254576695.1">
    <property type="nucleotide sequence ID" value="NZ_CP100595.1"/>
</dbReference>